<organism evidence="1 2">
    <name type="scientific">Spirosoma agri</name>
    <dbReference type="NCBI Taxonomy" id="1987381"/>
    <lineage>
        <taxon>Bacteria</taxon>
        <taxon>Pseudomonadati</taxon>
        <taxon>Bacteroidota</taxon>
        <taxon>Cytophagia</taxon>
        <taxon>Cytophagales</taxon>
        <taxon>Cytophagaceae</taxon>
        <taxon>Spirosoma</taxon>
    </lineage>
</organism>
<dbReference type="EMBL" id="JAAGNZ010000001">
    <property type="protein sequence ID" value="NEU65502.1"/>
    <property type="molecule type" value="Genomic_DNA"/>
</dbReference>
<dbReference type="RefSeq" id="WP_164034829.1">
    <property type="nucleotide sequence ID" value="NZ_JAAGNZ010000001.1"/>
</dbReference>
<evidence type="ECO:0000313" key="2">
    <source>
        <dbReference type="Proteomes" id="UP000477386"/>
    </source>
</evidence>
<proteinExistence type="predicted"/>
<accession>A0A6M0ICV6</accession>
<name>A0A6M0ICV6_9BACT</name>
<dbReference type="Proteomes" id="UP000477386">
    <property type="component" value="Unassembled WGS sequence"/>
</dbReference>
<comment type="caution">
    <text evidence="1">The sequence shown here is derived from an EMBL/GenBank/DDBJ whole genome shotgun (WGS) entry which is preliminary data.</text>
</comment>
<protein>
    <submittedName>
        <fullName evidence="1">Uncharacterized protein</fullName>
    </submittedName>
</protein>
<dbReference type="AlphaFoldDB" id="A0A6M0ICV6"/>
<gene>
    <name evidence="1" type="ORF">GK091_01305</name>
</gene>
<reference evidence="1 2" key="1">
    <citation type="submission" date="2020-02" db="EMBL/GenBank/DDBJ databases">
        <title>Draft genome sequence of two Spirosoma agri KCTC 52727 and Spirosoma terrae KCTC 52035.</title>
        <authorList>
            <person name="Rojas J."/>
            <person name="Ambika Manirajan B."/>
            <person name="Ratering S."/>
            <person name="Suarez C."/>
            <person name="Schnell S."/>
        </authorList>
    </citation>
    <scope>NUCLEOTIDE SEQUENCE [LARGE SCALE GENOMIC DNA]</scope>
    <source>
        <strain evidence="1 2">KCTC 52727</strain>
    </source>
</reference>
<evidence type="ECO:0000313" key="1">
    <source>
        <dbReference type="EMBL" id="NEU65502.1"/>
    </source>
</evidence>
<keyword evidence="2" id="KW-1185">Reference proteome</keyword>
<sequence>MESIKVHQLAPVLLDTKTSRAARRKVNGPATAALLIKMATEILTVSPTLRHQANITLSDLAAAEKVRKELSKK</sequence>